<feature type="region of interest" description="Disordered" evidence="1">
    <location>
        <begin position="190"/>
        <end position="209"/>
    </location>
</feature>
<dbReference type="AlphaFoldDB" id="K3X009"/>
<reference evidence="5" key="1">
    <citation type="journal article" date="2010" name="Genome Biol.">
        <title>Genome sequence of the necrotrophic plant pathogen Pythium ultimum reveals original pathogenicity mechanisms and effector repertoire.</title>
        <authorList>
            <person name="Levesque C.A."/>
            <person name="Brouwer H."/>
            <person name="Cano L."/>
            <person name="Hamilton J.P."/>
            <person name="Holt C."/>
            <person name="Huitema E."/>
            <person name="Raffaele S."/>
            <person name="Robideau G.P."/>
            <person name="Thines M."/>
            <person name="Win J."/>
            <person name="Zerillo M.M."/>
            <person name="Beakes G.W."/>
            <person name="Boore J.L."/>
            <person name="Busam D."/>
            <person name="Dumas B."/>
            <person name="Ferriera S."/>
            <person name="Fuerstenberg S.I."/>
            <person name="Gachon C.M."/>
            <person name="Gaulin E."/>
            <person name="Govers F."/>
            <person name="Grenville-Briggs L."/>
            <person name="Horner N."/>
            <person name="Hostetler J."/>
            <person name="Jiang R.H."/>
            <person name="Johnson J."/>
            <person name="Krajaejun T."/>
            <person name="Lin H."/>
            <person name="Meijer H.J."/>
            <person name="Moore B."/>
            <person name="Morris P."/>
            <person name="Phuntmart V."/>
            <person name="Puiu D."/>
            <person name="Shetty J."/>
            <person name="Stajich J.E."/>
            <person name="Tripathy S."/>
            <person name="Wawra S."/>
            <person name="van West P."/>
            <person name="Whitty B.R."/>
            <person name="Coutinho P.M."/>
            <person name="Henrissat B."/>
            <person name="Martin F."/>
            <person name="Thomas P.D."/>
            <person name="Tyler B.M."/>
            <person name="De Vries R.P."/>
            <person name="Kamoun S."/>
            <person name="Yandell M."/>
            <person name="Tisserat N."/>
            <person name="Buell C.R."/>
        </authorList>
    </citation>
    <scope>NUCLEOTIDE SEQUENCE</scope>
    <source>
        <strain evidence="5">DAOM:BR144</strain>
    </source>
</reference>
<feature type="transmembrane region" description="Helical" evidence="2">
    <location>
        <begin position="430"/>
        <end position="456"/>
    </location>
</feature>
<reference evidence="5" key="2">
    <citation type="submission" date="2010-04" db="EMBL/GenBank/DDBJ databases">
        <authorList>
            <person name="Buell R."/>
            <person name="Hamilton J."/>
            <person name="Hostetler J."/>
        </authorList>
    </citation>
    <scope>NUCLEOTIDE SEQUENCE [LARGE SCALE GENOMIC DNA]</scope>
    <source>
        <strain evidence="5">DAOM:BR144</strain>
    </source>
</reference>
<feature type="region of interest" description="Disordered" evidence="1">
    <location>
        <begin position="745"/>
        <end position="777"/>
    </location>
</feature>
<keyword evidence="2" id="KW-1133">Transmembrane helix</keyword>
<feature type="transmembrane region" description="Helical" evidence="2">
    <location>
        <begin position="565"/>
        <end position="584"/>
    </location>
</feature>
<feature type="transmembrane region" description="Helical" evidence="2">
    <location>
        <begin position="658"/>
        <end position="681"/>
    </location>
</feature>
<feature type="transmembrane region" description="Helical" evidence="2">
    <location>
        <begin position="468"/>
        <end position="491"/>
    </location>
</feature>
<dbReference type="eggNOG" id="ENOG502RWXC">
    <property type="taxonomic scope" value="Eukaryota"/>
</dbReference>
<feature type="region of interest" description="Disordered" evidence="1">
    <location>
        <begin position="138"/>
        <end position="177"/>
    </location>
</feature>
<feature type="transmembrane region" description="Helical" evidence="2">
    <location>
        <begin position="618"/>
        <end position="638"/>
    </location>
</feature>
<feature type="compositionally biased region" description="Polar residues" evidence="1">
    <location>
        <begin position="138"/>
        <end position="162"/>
    </location>
</feature>
<feature type="compositionally biased region" description="Basic and acidic residues" evidence="1">
    <location>
        <begin position="1"/>
        <end position="18"/>
    </location>
</feature>
<dbReference type="GO" id="GO:0016020">
    <property type="term" value="C:membrane"/>
    <property type="evidence" value="ECO:0007669"/>
    <property type="project" value="TreeGrafter"/>
</dbReference>
<dbReference type="PANTHER" id="PTHR31145:SF6">
    <property type="entry name" value="INTEGRAL MEMBRANE PROTEIN (AFU_ORTHOLOGUE AFUA_7G01610)"/>
    <property type="match status" value="1"/>
</dbReference>
<protein>
    <recommendedName>
        <fullName evidence="3">TRP C-terminal domain-containing protein</fullName>
    </recommendedName>
</protein>
<feature type="transmembrane region" description="Helical" evidence="2">
    <location>
        <begin position="511"/>
        <end position="531"/>
    </location>
</feature>
<dbReference type="Pfam" id="PF06011">
    <property type="entry name" value="TRP"/>
    <property type="match status" value="1"/>
</dbReference>
<dbReference type="InterPro" id="IPR010308">
    <property type="entry name" value="TRP_C"/>
</dbReference>
<feature type="region of interest" description="Disordered" evidence="1">
    <location>
        <begin position="1"/>
        <end position="55"/>
    </location>
</feature>
<feature type="compositionally biased region" description="Polar residues" evidence="1">
    <location>
        <begin position="193"/>
        <end position="209"/>
    </location>
</feature>
<dbReference type="InParanoid" id="K3X009"/>
<organism evidence="4 5">
    <name type="scientific">Globisporangium ultimum (strain ATCC 200006 / CBS 805.95 / DAOM BR144)</name>
    <name type="common">Pythium ultimum</name>
    <dbReference type="NCBI Taxonomy" id="431595"/>
    <lineage>
        <taxon>Eukaryota</taxon>
        <taxon>Sar</taxon>
        <taxon>Stramenopiles</taxon>
        <taxon>Oomycota</taxon>
        <taxon>Peronosporomycetes</taxon>
        <taxon>Pythiales</taxon>
        <taxon>Pythiaceae</taxon>
        <taxon>Globisporangium</taxon>
    </lineage>
</organism>
<dbReference type="STRING" id="431595.K3X009"/>
<dbReference type="EnsemblProtists" id="PYU1_T010558">
    <property type="protein sequence ID" value="PYU1_T010558"/>
    <property type="gene ID" value="PYU1_G010536"/>
</dbReference>
<dbReference type="HOGENOM" id="CLU_360383_0_0_1"/>
<name>K3X009_GLOUD</name>
<evidence type="ECO:0000313" key="5">
    <source>
        <dbReference type="Proteomes" id="UP000019132"/>
    </source>
</evidence>
<evidence type="ECO:0000259" key="3">
    <source>
        <dbReference type="Pfam" id="PF06011"/>
    </source>
</evidence>
<keyword evidence="2" id="KW-0812">Transmembrane</keyword>
<feature type="transmembrane region" description="Helical" evidence="2">
    <location>
        <begin position="311"/>
        <end position="331"/>
    </location>
</feature>
<feature type="transmembrane region" description="Helical" evidence="2">
    <location>
        <begin position="590"/>
        <end position="606"/>
    </location>
</feature>
<dbReference type="Proteomes" id="UP000019132">
    <property type="component" value="Unassembled WGS sequence"/>
</dbReference>
<feature type="compositionally biased region" description="Low complexity" evidence="1">
    <location>
        <begin position="26"/>
        <end position="55"/>
    </location>
</feature>
<sequence length="777" mass="83985">MKRDNPDSKRSDHGKGSGDDNGNGVGSANLNANASANADVNSNVNANMNSNSSVNTNTITNVASIGQEKGKESESSSRLPAVGAVVAGELGSVPVDSSRATTQPVSVEQTEHVKPVQGNAVEAPSVDAAAHSTGNATSILATTSPGSTTSVANNNNSPLSTSGKKGGAAGNGKPSLVGSQLLVDSDALLAVPQDSSSNSAPTTTKKSPMTTQVVEAKQVEFNQKNEAGISKDANKAVMLGIDPQSTEAPEVYKRGQTSIQELNGYKPSPGGTGTSRRDQPVVIGGRPRNSSDAYGIKATASTARFYESIRYSASLACGVSMGLFILFHFAYFDPKSAWSKNAYWLPNSWEFILYIQYIQQTMSLSALTLLKTPYFLWEFTDTFSWTNFVVQGDASNSNSGAGSASRRLKTIVLDGLVGYSDRIGIDETKIMYLSIIGFAIIMGIVIAAFFTVTMVIKRLECVRNNQQLLQSIAVRICGLGVVVWYFSLFPLSLTASFEASMEIQANMYETWPLFFVATALFGVCSVGIAICSKTMLQKSERELRNFKVVAVYGVLYAECEHRARMFFILGASIQIVMGLCIGVFGSSSTLLTLLVAMQLLYLLAVVKIKPFSNCVVRFATWVLGALKLTNLGLAFAFLQSSKLSSVARIRVANAYLGINSLVIFLWFIRLLVVFCVCVAAWTTRKQEDIRPDRHQARQNEEAMIAAHELITRSIKKREKDFIGKFTVTDLSCIDDNDPEVLDHYTPSGSPAQFVTPASSTPQSKNRPWRHEPWDSKV</sequence>
<feature type="compositionally biased region" description="Basic and acidic residues" evidence="1">
    <location>
        <begin position="768"/>
        <end position="777"/>
    </location>
</feature>
<feature type="compositionally biased region" description="Polar residues" evidence="1">
    <location>
        <begin position="746"/>
        <end position="765"/>
    </location>
</feature>
<evidence type="ECO:0000256" key="2">
    <source>
        <dbReference type="SAM" id="Phobius"/>
    </source>
</evidence>
<keyword evidence="5" id="KW-1185">Reference proteome</keyword>
<accession>K3X009</accession>
<feature type="region of interest" description="Disordered" evidence="1">
    <location>
        <begin position="261"/>
        <end position="288"/>
    </location>
</feature>
<dbReference type="EMBL" id="GL376596">
    <property type="status" value="NOT_ANNOTATED_CDS"/>
    <property type="molecule type" value="Genomic_DNA"/>
</dbReference>
<keyword evidence="2" id="KW-0472">Membrane</keyword>
<evidence type="ECO:0000256" key="1">
    <source>
        <dbReference type="SAM" id="MobiDB-lite"/>
    </source>
</evidence>
<feature type="domain" description="TRP C-terminal" evidence="3">
    <location>
        <begin position="402"/>
        <end position="695"/>
    </location>
</feature>
<dbReference type="PANTHER" id="PTHR31145">
    <property type="entry name" value="INTEGRAL MEMBRANE PROTEIN (AFU_ORTHOLOGUE AFUA_7G01610)"/>
    <property type="match status" value="1"/>
</dbReference>
<dbReference type="InterPro" id="IPR040241">
    <property type="entry name" value="TRP_Flc/Pkd2-like"/>
</dbReference>
<dbReference type="GO" id="GO:0055085">
    <property type="term" value="P:transmembrane transport"/>
    <property type="evidence" value="ECO:0007669"/>
    <property type="project" value="TreeGrafter"/>
</dbReference>
<evidence type="ECO:0000313" key="4">
    <source>
        <dbReference type="EnsemblProtists" id="PYU1_T010558"/>
    </source>
</evidence>
<proteinExistence type="predicted"/>
<reference evidence="4" key="3">
    <citation type="submission" date="2015-02" db="UniProtKB">
        <authorList>
            <consortium name="EnsemblProtists"/>
        </authorList>
    </citation>
    <scope>IDENTIFICATION</scope>
    <source>
        <strain evidence="4">DAOM BR144</strain>
    </source>
</reference>
<dbReference type="VEuPathDB" id="FungiDB:PYU1_G010536"/>